<evidence type="ECO:0000313" key="2">
    <source>
        <dbReference type="Proteomes" id="UP001586593"/>
    </source>
</evidence>
<protein>
    <submittedName>
        <fullName evidence="1">Uncharacterized protein</fullName>
    </submittedName>
</protein>
<name>A0ABR3Y480_9PEZI</name>
<dbReference type="Proteomes" id="UP001586593">
    <property type="component" value="Unassembled WGS sequence"/>
</dbReference>
<evidence type="ECO:0000313" key="1">
    <source>
        <dbReference type="EMBL" id="KAL1882667.1"/>
    </source>
</evidence>
<accession>A0ABR3Y480</accession>
<reference evidence="1 2" key="1">
    <citation type="journal article" date="2024" name="Commun. Biol.">
        <title>Comparative genomic analysis of thermophilic fungi reveals convergent evolutionary adaptations and gene losses.</title>
        <authorList>
            <person name="Steindorff A.S."/>
            <person name="Aguilar-Pontes M.V."/>
            <person name="Robinson A.J."/>
            <person name="Andreopoulos B."/>
            <person name="LaButti K."/>
            <person name="Kuo A."/>
            <person name="Mondo S."/>
            <person name="Riley R."/>
            <person name="Otillar R."/>
            <person name="Haridas S."/>
            <person name="Lipzen A."/>
            <person name="Grimwood J."/>
            <person name="Schmutz J."/>
            <person name="Clum A."/>
            <person name="Reid I.D."/>
            <person name="Moisan M.C."/>
            <person name="Butler G."/>
            <person name="Nguyen T.T.M."/>
            <person name="Dewar K."/>
            <person name="Conant G."/>
            <person name="Drula E."/>
            <person name="Henrissat B."/>
            <person name="Hansel C."/>
            <person name="Singer S."/>
            <person name="Hutchinson M.I."/>
            <person name="de Vries R.P."/>
            <person name="Natvig D.O."/>
            <person name="Powell A.J."/>
            <person name="Tsang A."/>
            <person name="Grigoriev I.V."/>
        </authorList>
    </citation>
    <scope>NUCLEOTIDE SEQUENCE [LARGE SCALE GENOMIC DNA]</scope>
    <source>
        <strain evidence="1 2">ATCC 24622</strain>
    </source>
</reference>
<comment type="caution">
    <text evidence="1">The sequence shown here is derived from an EMBL/GenBank/DDBJ whole genome shotgun (WGS) entry which is preliminary data.</text>
</comment>
<gene>
    <name evidence="1" type="ORF">VTK73DRAFT_1579</name>
</gene>
<organism evidence="1 2">
    <name type="scientific">Phialemonium thermophilum</name>
    <dbReference type="NCBI Taxonomy" id="223376"/>
    <lineage>
        <taxon>Eukaryota</taxon>
        <taxon>Fungi</taxon>
        <taxon>Dikarya</taxon>
        <taxon>Ascomycota</taxon>
        <taxon>Pezizomycotina</taxon>
        <taxon>Sordariomycetes</taxon>
        <taxon>Sordariomycetidae</taxon>
        <taxon>Cephalothecales</taxon>
        <taxon>Cephalothecaceae</taxon>
        <taxon>Phialemonium</taxon>
    </lineage>
</organism>
<sequence>MYAPYNVSNYSGLPLFQKRLFTVRRKSQLAPYYPSGSPFFYLKGNPFKKVHYGMVELTSRPLTPSESGWLESSLLRIGPLTSDERERSHTVTEHPRLTSCYTHCSESRCLFLFKFSAS</sequence>
<keyword evidence="2" id="KW-1185">Reference proteome</keyword>
<dbReference type="EMBL" id="JAZHXJ010000014">
    <property type="protein sequence ID" value="KAL1882667.1"/>
    <property type="molecule type" value="Genomic_DNA"/>
</dbReference>
<proteinExistence type="predicted"/>